<feature type="transmembrane region" description="Helical" evidence="1">
    <location>
        <begin position="168"/>
        <end position="191"/>
    </location>
</feature>
<dbReference type="Proteomes" id="UP001500957">
    <property type="component" value="Unassembled WGS sequence"/>
</dbReference>
<feature type="transmembrane region" description="Helical" evidence="1">
    <location>
        <begin position="100"/>
        <end position="121"/>
    </location>
</feature>
<proteinExistence type="predicted"/>
<feature type="transmembrane region" description="Helical" evidence="1">
    <location>
        <begin position="229"/>
        <end position="249"/>
    </location>
</feature>
<keyword evidence="1" id="KW-0472">Membrane</keyword>
<feature type="transmembrane region" description="Helical" evidence="1">
    <location>
        <begin position="128"/>
        <end position="148"/>
    </location>
</feature>
<sequence length="277" mass="30781">MIMAALTTERDITQIPTISSERADAFFTLSAIMAGAFVIWALFEMVFRRSPILAFCLLGSVLCNLNEPIWDALGKLRFHEGNHIAWTQFPDFAQPVHYPYWAMFVYTGFGGVACFVFYKAFASRSWKIFGYAVLGQAVMNIVLEGFIITSAYDYYGEQPWRIGTDFPLWWVPVNYGEMLAGFLLCIAIGHWGLVKGGLTSIALVPCCFSAWQLWAGWPTYATINMDIHGAWRSLAALSGVCIAGASAYLMGRYLFGPLSAATNTAPVEQREREAVPA</sequence>
<gene>
    <name evidence="2" type="ORF">GCM10009547_00270</name>
</gene>
<dbReference type="RefSeq" id="WP_344600305.1">
    <property type="nucleotide sequence ID" value="NZ_BAAAHE010000001.1"/>
</dbReference>
<protein>
    <submittedName>
        <fullName evidence="2">Uncharacterized protein</fullName>
    </submittedName>
</protein>
<evidence type="ECO:0000313" key="2">
    <source>
        <dbReference type="EMBL" id="GAA0602792.1"/>
    </source>
</evidence>
<reference evidence="2 3" key="1">
    <citation type="journal article" date="2019" name="Int. J. Syst. Evol. Microbiol.">
        <title>The Global Catalogue of Microorganisms (GCM) 10K type strain sequencing project: providing services to taxonomists for standard genome sequencing and annotation.</title>
        <authorList>
            <consortium name="The Broad Institute Genomics Platform"/>
            <consortium name="The Broad Institute Genome Sequencing Center for Infectious Disease"/>
            <person name="Wu L."/>
            <person name="Ma J."/>
        </authorList>
    </citation>
    <scope>NUCLEOTIDE SEQUENCE [LARGE SCALE GENOMIC DNA]</scope>
    <source>
        <strain evidence="2 3">JCM 10671</strain>
    </source>
</reference>
<comment type="caution">
    <text evidence="2">The sequence shown here is derived from an EMBL/GenBank/DDBJ whole genome shotgun (WGS) entry which is preliminary data.</text>
</comment>
<keyword evidence="1" id="KW-0812">Transmembrane</keyword>
<keyword evidence="3" id="KW-1185">Reference proteome</keyword>
<organism evidence="2 3">
    <name type="scientific">Sporichthya brevicatena</name>
    <dbReference type="NCBI Taxonomy" id="171442"/>
    <lineage>
        <taxon>Bacteria</taxon>
        <taxon>Bacillati</taxon>
        <taxon>Actinomycetota</taxon>
        <taxon>Actinomycetes</taxon>
        <taxon>Sporichthyales</taxon>
        <taxon>Sporichthyaceae</taxon>
        <taxon>Sporichthya</taxon>
    </lineage>
</organism>
<keyword evidence="1" id="KW-1133">Transmembrane helix</keyword>
<dbReference type="EMBL" id="BAAAHE010000001">
    <property type="protein sequence ID" value="GAA0602792.1"/>
    <property type="molecule type" value="Genomic_DNA"/>
</dbReference>
<evidence type="ECO:0000313" key="3">
    <source>
        <dbReference type="Proteomes" id="UP001500957"/>
    </source>
</evidence>
<feature type="transmembrane region" description="Helical" evidence="1">
    <location>
        <begin position="198"/>
        <end position="217"/>
    </location>
</feature>
<accession>A0ABN1G2Z2</accession>
<name>A0ABN1G2Z2_9ACTN</name>
<feature type="transmembrane region" description="Helical" evidence="1">
    <location>
        <begin position="25"/>
        <end position="43"/>
    </location>
</feature>
<evidence type="ECO:0000256" key="1">
    <source>
        <dbReference type="SAM" id="Phobius"/>
    </source>
</evidence>